<evidence type="ECO:0000313" key="3">
    <source>
        <dbReference type="Proteomes" id="UP000178912"/>
    </source>
</evidence>
<dbReference type="InterPro" id="IPR051678">
    <property type="entry name" value="AGP_Transferase"/>
</dbReference>
<feature type="domain" description="Aminoglycoside phosphotransferase" evidence="1">
    <location>
        <begin position="19"/>
        <end position="187"/>
    </location>
</feature>
<sequence length="190" mass="21424">MLSKSRRVEIGSLKQPAEGATMYMVAENTSIPVPKVLIHCAFERKGINYTPMVRIPGKMLRLGWLDRSPESKAKILSQIKGIVDQLRLIPPPSDQVILNIAGGPLFDGRLGRGSYHGPFNTLQEFHRHLREDYDGDKEELPDANRLVVWHKQYCGKPVLTHGDLNTMNITVQGDKVTGIIDWETAGWWPE</sequence>
<dbReference type="Pfam" id="PF01636">
    <property type="entry name" value="APH"/>
    <property type="match status" value="1"/>
</dbReference>
<protein>
    <recommendedName>
        <fullName evidence="1">Aminoglycoside phosphotransferase domain-containing protein</fullName>
    </recommendedName>
</protein>
<dbReference type="EMBL" id="FJUX01000048">
    <property type="protein sequence ID" value="CZT00870.1"/>
    <property type="molecule type" value="Genomic_DNA"/>
</dbReference>
<reference evidence="3" key="1">
    <citation type="submission" date="2016-03" db="EMBL/GenBank/DDBJ databases">
        <authorList>
            <person name="Guldener U."/>
        </authorList>
    </citation>
    <scope>NUCLEOTIDE SEQUENCE [LARGE SCALE GENOMIC DNA]</scope>
    <source>
        <strain evidence="3">04CH-RAC-A.6.1</strain>
    </source>
</reference>
<dbReference type="Gene3D" id="3.90.1200.10">
    <property type="match status" value="1"/>
</dbReference>
<dbReference type="SUPFAM" id="SSF56112">
    <property type="entry name" value="Protein kinase-like (PK-like)"/>
    <property type="match status" value="1"/>
</dbReference>
<dbReference type="CDD" id="cd05120">
    <property type="entry name" value="APH_ChoK_like"/>
    <property type="match status" value="1"/>
</dbReference>
<gene>
    <name evidence="2" type="ORF">RAG0_08747</name>
</gene>
<accession>A0A1E1KSA5</accession>
<dbReference type="PANTHER" id="PTHR21310:SF55">
    <property type="entry name" value="AMINOGLYCOSIDE PHOSPHOTRANSFERASE DOMAIN-CONTAINING PROTEIN"/>
    <property type="match status" value="1"/>
</dbReference>
<dbReference type="PANTHER" id="PTHR21310">
    <property type="entry name" value="AMINOGLYCOSIDE PHOSPHOTRANSFERASE-RELATED-RELATED"/>
    <property type="match status" value="1"/>
</dbReference>
<proteinExistence type="predicted"/>
<dbReference type="Proteomes" id="UP000178912">
    <property type="component" value="Unassembled WGS sequence"/>
</dbReference>
<keyword evidence="3" id="KW-1185">Reference proteome</keyword>
<evidence type="ECO:0000259" key="1">
    <source>
        <dbReference type="Pfam" id="PF01636"/>
    </source>
</evidence>
<evidence type="ECO:0000313" key="2">
    <source>
        <dbReference type="EMBL" id="CZT00870.1"/>
    </source>
</evidence>
<dbReference type="AlphaFoldDB" id="A0A1E1KSA5"/>
<name>A0A1E1KSA5_9HELO</name>
<organism evidence="2 3">
    <name type="scientific">Rhynchosporium agropyri</name>
    <dbReference type="NCBI Taxonomy" id="914238"/>
    <lineage>
        <taxon>Eukaryota</taxon>
        <taxon>Fungi</taxon>
        <taxon>Dikarya</taxon>
        <taxon>Ascomycota</taxon>
        <taxon>Pezizomycotina</taxon>
        <taxon>Leotiomycetes</taxon>
        <taxon>Helotiales</taxon>
        <taxon>Ploettnerulaceae</taxon>
        <taxon>Rhynchosporium</taxon>
    </lineage>
</organism>
<dbReference type="InterPro" id="IPR002575">
    <property type="entry name" value="Aminoglycoside_PTrfase"/>
</dbReference>
<dbReference type="OrthoDB" id="2906425at2759"/>
<dbReference type="InterPro" id="IPR011009">
    <property type="entry name" value="Kinase-like_dom_sf"/>
</dbReference>